<comment type="caution">
    <text evidence="7">The sequence shown here is derived from an EMBL/GenBank/DDBJ whole genome shotgun (WGS) entry which is preliminary data.</text>
</comment>
<comment type="subcellular location">
    <subcellularLocation>
        <location evidence="1">Host membrane</location>
    </subcellularLocation>
</comment>
<reference evidence="7" key="2">
    <citation type="submission" date="2020-02" db="EMBL/GenBank/DDBJ databases">
        <authorList>
            <consortium name="NCBI Pathogen Detection Project"/>
        </authorList>
    </citation>
    <scope>NUCLEOTIDE SEQUENCE</scope>
    <source>
        <strain evidence="7">MA.CK_97/00002312</strain>
    </source>
</reference>
<feature type="transmembrane region" description="Helical" evidence="6">
    <location>
        <begin position="76"/>
        <end position="99"/>
    </location>
</feature>
<evidence type="ECO:0000313" key="7">
    <source>
        <dbReference type="EMBL" id="HAF2502843.1"/>
    </source>
</evidence>
<keyword evidence="7" id="KW-0946">Virion</keyword>
<dbReference type="AlphaFoldDB" id="A0A744EQB1"/>
<keyword evidence="3" id="KW-1043">Host membrane</keyword>
<dbReference type="Pfam" id="PF17537">
    <property type="entry name" value="DUF5455"/>
    <property type="match status" value="1"/>
</dbReference>
<accession>A0A744EQB1</accession>
<evidence type="ECO:0000256" key="1">
    <source>
        <dbReference type="ARBA" id="ARBA00004551"/>
    </source>
</evidence>
<proteinExistence type="predicted"/>
<feature type="transmembrane region" description="Helical" evidence="6">
    <location>
        <begin position="34"/>
        <end position="56"/>
    </location>
</feature>
<feature type="transmembrane region" description="Helical" evidence="6">
    <location>
        <begin position="6"/>
        <end position="27"/>
    </location>
</feature>
<dbReference type="GO" id="GO:0033644">
    <property type="term" value="C:host cell membrane"/>
    <property type="evidence" value="ECO:0007669"/>
    <property type="project" value="UniProtKB-SubCell"/>
</dbReference>
<evidence type="ECO:0000256" key="5">
    <source>
        <dbReference type="ARBA" id="ARBA00023136"/>
    </source>
</evidence>
<gene>
    <name evidence="7" type="ORF">G9F00_004748</name>
</gene>
<keyword evidence="2 6" id="KW-0812">Transmembrane</keyword>
<keyword evidence="4 6" id="KW-1133">Transmembrane helix</keyword>
<name>A0A744EQB1_SALER</name>
<evidence type="ECO:0000256" key="4">
    <source>
        <dbReference type="ARBA" id="ARBA00022989"/>
    </source>
</evidence>
<protein>
    <submittedName>
        <fullName evidence="7">Phage coat protein</fullName>
    </submittedName>
</protein>
<sequence>MPLVFLGINALIGFLAWLLIPVIGYIVRVWGLGLARITMGLTAFLVLVLGLAYVSIELLRDAYAELPPSIADNAMLFIPANALPCMFIILIQRAAIFIFDVKNKVLDYLDWRKG</sequence>
<evidence type="ECO:0000256" key="3">
    <source>
        <dbReference type="ARBA" id="ARBA00022870"/>
    </source>
</evidence>
<dbReference type="InterPro" id="IPR035210">
    <property type="entry name" value="DUF5455"/>
</dbReference>
<evidence type="ECO:0000256" key="6">
    <source>
        <dbReference type="SAM" id="Phobius"/>
    </source>
</evidence>
<dbReference type="EMBL" id="DAAUQT010000032">
    <property type="protein sequence ID" value="HAF2502843.1"/>
    <property type="molecule type" value="Genomic_DNA"/>
</dbReference>
<reference evidence="7" key="1">
    <citation type="journal article" date="2018" name="Genome Biol.">
        <title>SKESA: strategic k-mer extension for scrupulous assemblies.</title>
        <authorList>
            <person name="Souvorov A."/>
            <person name="Agarwala R."/>
            <person name="Lipman D.J."/>
        </authorList>
    </citation>
    <scope>NUCLEOTIDE SEQUENCE</scope>
    <source>
        <strain evidence="7">MA.CK_97/00002312</strain>
    </source>
</reference>
<keyword evidence="7" id="KW-0167">Capsid protein</keyword>
<organism evidence="7">
    <name type="scientific">Salmonella enterica</name>
    <name type="common">Salmonella choleraesuis</name>
    <dbReference type="NCBI Taxonomy" id="28901"/>
    <lineage>
        <taxon>Bacteria</taxon>
        <taxon>Pseudomonadati</taxon>
        <taxon>Pseudomonadota</taxon>
        <taxon>Gammaproteobacteria</taxon>
        <taxon>Enterobacterales</taxon>
        <taxon>Enterobacteriaceae</taxon>
        <taxon>Salmonella</taxon>
    </lineage>
</organism>
<evidence type="ECO:0000256" key="2">
    <source>
        <dbReference type="ARBA" id="ARBA00022692"/>
    </source>
</evidence>
<keyword evidence="5 6" id="KW-0472">Membrane</keyword>